<gene>
    <name evidence="1" type="ORF">EII38_00845</name>
</gene>
<dbReference type="Proteomes" id="UP000281771">
    <property type="component" value="Unassembled WGS sequence"/>
</dbReference>
<evidence type="ECO:0000313" key="1">
    <source>
        <dbReference type="EMBL" id="RRD32312.1"/>
    </source>
</evidence>
<sequence length="95" mass="11248">MKILTINQECNFLINEREVRPEDLSKQDLLELFNTIYELDDINSLQIPEDTEINNIKNPVEKEIVNQIVQKIQEFKDNLEQIKQDIESSFPNLET</sequence>
<evidence type="ECO:0000313" key="2">
    <source>
        <dbReference type="Proteomes" id="UP000281771"/>
    </source>
</evidence>
<protein>
    <submittedName>
        <fullName evidence="1">Uncharacterized protein</fullName>
    </submittedName>
</protein>
<reference evidence="1 2" key="1">
    <citation type="submission" date="2018-11" db="EMBL/GenBank/DDBJ databases">
        <title>Genomes From Bacteria Associated with the Canine Oral Cavity: a Test Case for Automated Genome-Based Taxonomic Assignment.</title>
        <authorList>
            <person name="Coil D.A."/>
            <person name="Jospin G."/>
            <person name="Darling A.E."/>
            <person name="Wallis C."/>
            <person name="Davis I.J."/>
            <person name="Harris S."/>
            <person name="Eisen J.A."/>
            <person name="Holcombe L.J."/>
            <person name="O'Flynn C."/>
        </authorList>
    </citation>
    <scope>NUCLEOTIDE SEQUENCE [LARGE SCALE GENOMIC DNA]</scope>
    <source>
        <strain evidence="1 2">OH4621_COT-116</strain>
    </source>
</reference>
<dbReference type="RefSeq" id="WP_124775264.1">
    <property type="nucleotide sequence ID" value="NZ_RQZA01000001.1"/>
</dbReference>
<dbReference type="AlphaFoldDB" id="A0A3P1VDK5"/>
<keyword evidence="2" id="KW-1185">Reference proteome</keyword>
<comment type="caution">
    <text evidence="1">The sequence shown here is derived from an EMBL/GenBank/DDBJ whole genome shotgun (WGS) entry which is preliminary data.</text>
</comment>
<dbReference type="EMBL" id="RQZA01000001">
    <property type="protein sequence ID" value="RRD32312.1"/>
    <property type="molecule type" value="Genomic_DNA"/>
</dbReference>
<accession>A0A3P1VDK5</accession>
<proteinExistence type="predicted"/>
<name>A0A3P1VDK5_9STRE</name>
<organism evidence="1 2">
    <name type="scientific">Streptococcus minor</name>
    <dbReference type="NCBI Taxonomy" id="229549"/>
    <lineage>
        <taxon>Bacteria</taxon>
        <taxon>Bacillati</taxon>
        <taxon>Bacillota</taxon>
        <taxon>Bacilli</taxon>
        <taxon>Lactobacillales</taxon>
        <taxon>Streptococcaceae</taxon>
        <taxon>Streptococcus</taxon>
    </lineage>
</organism>